<proteinExistence type="predicted"/>
<accession>A0AAD6WRY1</accession>
<dbReference type="Proteomes" id="UP001218188">
    <property type="component" value="Unassembled WGS sequence"/>
</dbReference>
<sequence>MTSRTQSLKVDRVAATIGTFKIKLNLDGVSSALLVKIDNGSPSTLPPQGLVVGEMHQTPLPMSMKVDCDTPYVTADHDLENSRTRISKLEEACMHLPLALAQTLMRVYIPQRIRY</sequence>
<comment type="caution">
    <text evidence="1">The sequence shown here is derived from an EMBL/GenBank/DDBJ whole genome shotgun (WGS) entry which is preliminary data.</text>
</comment>
<gene>
    <name evidence="1" type="ORF">C8F04DRAFT_1277247</name>
</gene>
<name>A0AAD6WRY1_9AGAR</name>
<evidence type="ECO:0000313" key="2">
    <source>
        <dbReference type="Proteomes" id="UP001218188"/>
    </source>
</evidence>
<reference evidence="1" key="1">
    <citation type="submission" date="2023-03" db="EMBL/GenBank/DDBJ databases">
        <title>Massive genome expansion in bonnet fungi (Mycena s.s.) driven by repeated elements and novel gene families across ecological guilds.</title>
        <authorList>
            <consortium name="Lawrence Berkeley National Laboratory"/>
            <person name="Harder C.B."/>
            <person name="Miyauchi S."/>
            <person name="Viragh M."/>
            <person name="Kuo A."/>
            <person name="Thoen E."/>
            <person name="Andreopoulos B."/>
            <person name="Lu D."/>
            <person name="Skrede I."/>
            <person name="Drula E."/>
            <person name="Henrissat B."/>
            <person name="Morin E."/>
            <person name="Kohler A."/>
            <person name="Barry K."/>
            <person name="LaButti K."/>
            <person name="Morin E."/>
            <person name="Salamov A."/>
            <person name="Lipzen A."/>
            <person name="Mereny Z."/>
            <person name="Hegedus B."/>
            <person name="Baldrian P."/>
            <person name="Stursova M."/>
            <person name="Weitz H."/>
            <person name="Taylor A."/>
            <person name="Grigoriev I.V."/>
            <person name="Nagy L.G."/>
            <person name="Martin F."/>
            <person name="Kauserud H."/>
        </authorList>
    </citation>
    <scope>NUCLEOTIDE SEQUENCE</scope>
    <source>
        <strain evidence="1">CBHHK200</strain>
    </source>
</reference>
<protein>
    <submittedName>
        <fullName evidence="1">Uncharacterized protein</fullName>
    </submittedName>
</protein>
<dbReference type="AlphaFoldDB" id="A0AAD6WRY1"/>
<evidence type="ECO:0000313" key="1">
    <source>
        <dbReference type="EMBL" id="KAJ7018729.1"/>
    </source>
</evidence>
<organism evidence="1 2">
    <name type="scientific">Mycena alexandri</name>
    <dbReference type="NCBI Taxonomy" id="1745969"/>
    <lineage>
        <taxon>Eukaryota</taxon>
        <taxon>Fungi</taxon>
        <taxon>Dikarya</taxon>
        <taxon>Basidiomycota</taxon>
        <taxon>Agaricomycotina</taxon>
        <taxon>Agaricomycetes</taxon>
        <taxon>Agaricomycetidae</taxon>
        <taxon>Agaricales</taxon>
        <taxon>Marasmiineae</taxon>
        <taxon>Mycenaceae</taxon>
        <taxon>Mycena</taxon>
    </lineage>
</organism>
<dbReference type="EMBL" id="JARJCM010000325">
    <property type="protein sequence ID" value="KAJ7018729.1"/>
    <property type="molecule type" value="Genomic_DNA"/>
</dbReference>
<keyword evidence="2" id="KW-1185">Reference proteome</keyword>